<comment type="caution">
    <text evidence="1">The sequence shown here is derived from an EMBL/GenBank/DDBJ whole genome shotgun (WGS) entry which is preliminary data.</text>
</comment>
<sequence length="737" mass="82596">MIETGSDIQVYDVNDNQIAILGFGDGSITPEAKWNKELMTKNEVHIFFNYPELAEGYFKRGCYIDTDLKEGRFHLRTEPTKPSYNSTTGGFQYELIFEAFEMLWQDCIMFYTYQGLKETGWNLTGTPAQHAQIAVDSINDQFGTDWTIGEIPDMSPTLISYDSQNAFDGLTDIAEAFGLEWYADYENKTINFVSSYEFGDHIQLKREEELSEITVSNENSEDYCTRLIVFGSTRNIPSNYRSTGSGEIVDAIVQKRLRMPVATGDHLDAFPNMKPSQIDPQVKNFDDIYPKRIGTITSIRSIVTKNDDGVEMTVFFFKDSGLAFSEDYLMPGLNLSLHFESGNLWSKDFELTYHADTEEFEIANDQDNPDLIIPNDILSPQVGNQYVLYNFNIDLVGNQYIPEAEAELRAKAEEYFTSVLEDNATYTCTMNPYRLAEYGLDLDMGQRVKLVTLMLRNGYKNSRIRGFEKVLDTPITTYIVGDKPVYKRLKNIEKTVEMNKEIADMQYLEAMKAVKNTARTVKGGMYIREALANNTTIDGGLALTSTIILGALFGGEWQANAGINGVGGGTDDVAFWAGGTLDQAVNLVANPDATSDVAQIVITHGGRIIANETLLRGKFESNHLGNKIVIDPTLRSLRLIDSNSNIVGSWNFISNNSVLSIFHQPSSNLREEVQIQGNTVKIGKYDGSGIYTAYASFGTSGIWFNPIIFPTSAMYSELSNGEWYRDGENIKMKIVNG</sequence>
<evidence type="ECO:0000313" key="1">
    <source>
        <dbReference type="EMBL" id="TFD96662.1"/>
    </source>
</evidence>
<dbReference type="Proteomes" id="UP000297861">
    <property type="component" value="Unassembled WGS sequence"/>
</dbReference>
<proteinExistence type="predicted"/>
<evidence type="ECO:0000313" key="2">
    <source>
        <dbReference type="Proteomes" id="UP000297861"/>
    </source>
</evidence>
<accession>A0A4Y8L587</accession>
<protein>
    <recommendedName>
        <fullName evidence="3">Prophage tail endopeptidase domain-containing protein</fullName>
    </recommendedName>
</protein>
<dbReference type="AlphaFoldDB" id="A0A4Y8L587"/>
<evidence type="ECO:0008006" key="3">
    <source>
        <dbReference type="Google" id="ProtNLM"/>
    </source>
</evidence>
<dbReference type="RefSeq" id="WP_134435984.1">
    <property type="nucleotide sequence ID" value="NZ_SOML01000004.1"/>
</dbReference>
<reference evidence="1 2" key="1">
    <citation type="submission" date="2019-03" db="EMBL/GenBank/DDBJ databases">
        <title>San Antonio Military Medical Center submission to MRSN (WRAIR), pending publication.</title>
        <authorList>
            <person name="Blyth D.M."/>
            <person name="Mccarthy S.L."/>
            <person name="Schall S.E."/>
            <person name="Stam J.A."/>
            <person name="Ong A.C."/>
            <person name="Mcgann P.T."/>
        </authorList>
    </citation>
    <scope>NUCLEOTIDE SEQUENCE [LARGE SCALE GENOMIC DNA]</scope>
    <source>
        <strain evidence="1 2">MRSN571793</strain>
    </source>
</reference>
<keyword evidence="2" id="KW-1185">Reference proteome</keyword>
<dbReference type="OrthoDB" id="1031347at2"/>
<name>A0A4Y8L587_9BACT</name>
<organism evidence="1 2">
    <name type="scientific">Dysgonomonas capnocytophagoides</name>
    <dbReference type="NCBI Taxonomy" id="45254"/>
    <lineage>
        <taxon>Bacteria</taxon>
        <taxon>Pseudomonadati</taxon>
        <taxon>Bacteroidota</taxon>
        <taxon>Bacteroidia</taxon>
        <taxon>Bacteroidales</taxon>
        <taxon>Dysgonomonadaceae</taxon>
        <taxon>Dysgonomonas</taxon>
    </lineage>
</organism>
<dbReference type="EMBL" id="SOML01000004">
    <property type="protein sequence ID" value="TFD96662.1"/>
    <property type="molecule type" value="Genomic_DNA"/>
</dbReference>
<gene>
    <name evidence="1" type="ORF">E2605_07535</name>
</gene>